<reference evidence="1" key="2">
    <citation type="submission" date="2021-04" db="EMBL/GenBank/DDBJ databases">
        <authorList>
            <person name="Gilroy R."/>
        </authorList>
    </citation>
    <scope>NUCLEOTIDE SEQUENCE</scope>
    <source>
        <strain evidence="1">ChiHjej10B9-4811</strain>
    </source>
</reference>
<evidence type="ECO:0000313" key="2">
    <source>
        <dbReference type="Proteomes" id="UP000823908"/>
    </source>
</evidence>
<name>A0A9D2UDX5_9MICC</name>
<dbReference type="EMBL" id="DWUS01000049">
    <property type="protein sequence ID" value="HJD50611.1"/>
    <property type="molecule type" value="Genomic_DNA"/>
</dbReference>
<sequence length="148" mass="14466">MTSEAAVALAAPGTDCGLAQSIGVQSHIYVYGFAPAGASMGTFGCGITMGGLGVVCETTQANGAVAGNPIGGYVKTWKVTMNPSAGVVVEEGGLQGPSETTSQSTALDVGTVINFNGVSCQAVSADSIKCIGTDGAGFTISPDGVTQP</sequence>
<protein>
    <submittedName>
        <fullName evidence="1">Uncharacterized protein</fullName>
    </submittedName>
</protein>
<dbReference type="AlphaFoldDB" id="A0A9D2UDX5"/>
<accession>A0A9D2UDX5</accession>
<comment type="caution">
    <text evidence="1">The sequence shown here is derived from an EMBL/GenBank/DDBJ whole genome shotgun (WGS) entry which is preliminary data.</text>
</comment>
<gene>
    <name evidence="1" type="ORF">H9908_01885</name>
</gene>
<dbReference type="Proteomes" id="UP000823908">
    <property type="component" value="Unassembled WGS sequence"/>
</dbReference>
<evidence type="ECO:0000313" key="1">
    <source>
        <dbReference type="EMBL" id="HJD50611.1"/>
    </source>
</evidence>
<proteinExistence type="predicted"/>
<reference evidence="1" key="1">
    <citation type="journal article" date="2021" name="PeerJ">
        <title>Extensive microbial diversity within the chicken gut microbiome revealed by metagenomics and culture.</title>
        <authorList>
            <person name="Gilroy R."/>
            <person name="Ravi A."/>
            <person name="Getino M."/>
            <person name="Pursley I."/>
            <person name="Horton D.L."/>
            <person name="Alikhan N.F."/>
            <person name="Baker D."/>
            <person name="Gharbi K."/>
            <person name="Hall N."/>
            <person name="Watson M."/>
            <person name="Adriaenssens E.M."/>
            <person name="Foster-Nyarko E."/>
            <person name="Jarju S."/>
            <person name="Secka A."/>
            <person name="Antonio M."/>
            <person name="Oren A."/>
            <person name="Chaudhuri R.R."/>
            <person name="La Ragione R."/>
            <person name="Hildebrand F."/>
            <person name="Pallen M.J."/>
        </authorList>
    </citation>
    <scope>NUCLEOTIDE SEQUENCE</scope>
    <source>
        <strain evidence="1">ChiHjej10B9-4811</strain>
    </source>
</reference>
<organism evidence="1 2">
    <name type="scientific">Candidatus Rothia avistercoris</name>
    <dbReference type="NCBI Taxonomy" id="2840479"/>
    <lineage>
        <taxon>Bacteria</taxon>
        <taxon>Bacillati</taxon>
        <taxon>Actinomycetota</taxon>
        <taxon>Actinomycetes</taxon>
        <taxon>Micrococcales</taxon>
        <taxon>Micrococcaceae</taxon>
        <taxon>Rothia</taxon>
    </lineage>
</organism>